<evidence type="ECO:0000256" key="4">
    <source>
        <dbReference type="ARBA" id="ARBA00022597"/>
    </source>
</evidence>
<dbReference type="EMBL" id="FNYW01000002">
    <property type="protein sequence ID" value="SEI51964.1"/>
    <property type="molecule type" value="Genomic_DNA"/>
</dbReference>
<dbReference type="GO" id="GO:0016301">
    <property type="term" value="F:kinase activity"/>
    <property type="evidence" value="ECO:0007669"/>
    <property type="project" value="UniProtKB-KW"/>
</dbReference>
<sequence length="164" mass="18335">MMDIRLLRIDDRLIHGQVATTWSKFTGISRIIVVSDDAASHPLQKILLTQAAPPEVKSHVVSIRKLNSIAGHALMNDVKVMLLFTNPKDVMRVHQSGLVFNSVNIGGMKYTEGKQMVTHSVSVDQTDINAFKYLNDKGIELEIRKVPGDRSQKIMDVLKKGNFL</sequence>
<dbReference type="GO" id="GO:0008982">
    <property type="term" value="F:protein-N(PI)-phosphohistidine-sugar phosphotransferase activity"/>
    <property type="evidence" value="ECO:0007669"/>
    <property type="project" value="InterPro"/>
</dbReference>
<evidence type="ECO:0000313" key="9">
    <source>
        <dbReference type="EMBL" id="SEI51964.1"/>
    </source>
</evidence>
<feature type="domain" description="PTS EIIB type-4" evidence="8">
    <location>
        <begin position="1"/>
        <end position="164"/>
    </location>
</feature>
<dbReference type="CDD" id="cd00001">
    <property type="entry name" value="PTS_IIB_man"/>
    <property type="match status" value="1"/>
</dbReference>
<evidence type="ECO:0000256" key="1">
    <source>
        <dbReference type="ARBA" id="ARBA00004496"/>
    </source>
</evidence>
<comment type="subcellular location">
    <subcellularLocation>
        <location evidence="1">Cytoplasm</location>
    </subcellularLocation>
</comment>
<keyword evidence="5" id="KW-0808">Transferase</keyword>
<evidence type="ECO:0000256" key="6">
    <source>
        <dbReference type="ARBA" id="ARBA00022683"/>
    </source>
</evidence>
<evidence type="ECO:0000313" key="10">
    <source>
        <dbReference type="Proteomes" id="UP000198564"/>
    </source>
</evidence>
<dbReference type="STRING" id="1130080.SAMN04488113_10220"/>
<evidence type="ECO:0000256" key="3">
    <source>
        <dbReference type="ARBA" id="ARBA00022490"/>
    </source>
</evidence>
<dbReference type="GO" id="GO:0009401">
    <property type="term" value="P:phosphoenolpyruvate-dependent sugar phosphotransferase system"/>
    <property type="evidence" value="ECO:0007669"/>
    <property type="project" value="UniProtKB-KW"/>
</dbReference>
<keyword evidence="4" id="KW-0762">Sugar transport</keyword>
<evidence type="ECO:0000256" key="7">
    <source>
        <dbReference type="ARBA" id="ARBA00022777"/>
    </source>
</evidence>
<reference evidence="10" key="1">
    <citation type="submission" date="2016-10" db="EMBL/GenBank/DDBJ databases">
        <authorList>
            <person name="Varghese N."/>
            <person name="Submissions S."/>
        </authorList>
    </citation>
    <scope>NUCLEOTIDE SEQUENCE [LARGE SCALE GENOMIC DNA]</scope>
    <source>
        <strain evidence="10">DSM 25751</strain>
    </source>
</reference>
<dbReference type="InterPro" id="IPR036667">
    <property type="entry name" value="PTS_IIB_sorbose-sp_sf"/>
</dbReference>
<organism evidence="9 10">
    <name type="scientific">Alkalibacterium gilvum</name>
    <dbReference type="NCBI Taxonomy" id="1130080"/>
    <lineage>
        <taxon>Bacteria</taxon>
        <taxon>Bacillati</taxon>
        <taxon>Bacillota</taxon>
        <taxon>Bacilli</taxon>
        <taxon>Lactobacillales</taxon>
        <taxon>Carnobacteriaceae</taxon>
        <taxon>Alkalibacterium</taxon>
    </lineage>
</organism>
<name>A0A1H6RF86_9LACT</name>
<keyword evidence="7" id="KW-0418">Kinase</keyword>
<keyword evidence="6" id="KW-0598">Phosphotransferase system</keyword>
<keyword evidence="3" id="KW-0963">Cytoplasm</keyword>
<dbReference type="GO" id="GO:0005737">
    <property type="term" value="C:cytoplasm"/>
    <property type="evidence" value="ECO:0007669"/>
    <property type="project" value="UniProtKB-SubCell"/>
</dbReference>
<keyword evidence="10" id="KW-1185">Reference proteome</keyword>
<dbReference type="Proteomes" id="UP000198564">
    <property type="component" value="Unassembled WGS sequence"/>
</dbReference>
<evidence type="ECO:0000259" key="8">
    <source>
        <dbReference type="PROSITE" id="PS51101"/>
    </source>
</evidence>
<dbReference type="SUPFAM" id="SSF52728">
    <property type="entry name" value="PTS IIb component"/>
    <property type="match status" value="1"/>
</dbReference>
<accession>A0A1H6RF86</accession>
<dbReference type="Gene3D" id="3.40.35.10">
    <property type="entry name" value="Phosphotransferase system, sorbose subfamily IIB component"/>
    <property type="match status" value="1"/>
</dbReference>
<gene>
    <name evidence="9" type="ORF">SAMN04488113_10220</name>
</gene>
<dbReference type="InterPro" id="IPR004720">
    <property type="entry name" value="PTS_IIB_sorbose-sp"/>
</dbReference>
<keyword evidence="2" id="KW-0813">Transport</keyword>
<proteinExistence type="predicted"/>
<evidence type="ECO:0000256" key="2">
    <source>
        <dbReference type="ARBA" id="ARBA00022448"/>
    </source>
</evidence>
<dbReference type="PROSITE" id="PS51101">
    <property type="entry name" value="PTS_EIIB_TYPE_4"/>
    <property type="match status" value="1"/>
</dbReference>
<protein>
    <submittedName>
        <fullName evidence="9">PTS system, mannose-specific IIB component</fullName>
    </submittedName>
</protein>
<dbReference type="AlphaFoldDB" id="A0A1H6RF86"/>
<dbReference type="Pfam" id="PF03830">
    <property type="entry name" value="PTSIIB_sorb"/>
    <property type="match status" value="1"/>
</dbReference>
<evidence type="ECO:0000256" key="5">
    <source>
        <dbReference type="ARBA" id="ARBA00022679"/>
    </source>
</evidence>